<protein>
    <submittedName>
        <fullName evidence="2">Uncharacterized protein</fullName>
    </submittedName>
</protein>
<evidence type="ECO:0000313" key="5">
    <source>
        <dbReference type="Proteomes" id="UP000887013"/>
    </source>
</evidence>
<organism evidence="2 5">
    <name type="scientific">Nephila pilipes</name>
    <name type="common">Giant wood spider</name>
    <name type="synonym">Nephila maculata</name>
    <dbReference type="NCBI Taxonomy" id="299642"/>
    <lineage>
        <taxon>Eukaryota</taxon>
        <taxon>Metazoa</taxon>
        <taxon>Ecdysozoa</taxon>
        <taxon>Arthropoda</taxon>
        <taxon>Chelicerata</taxon>
        <taxon>Arachnida</taxon>
        <taxon>Araneae</taxon>
        <taxon>Araneomorphae</taxon>
        <taxon>Entelegynae</taxon>
        <taxon>Araneoidea</taxon>
        <taxon>Nephilidae</taxon>
        <taxon>Nephila</taxon>
    </lineage>
</organism>
<dbReference type="EMBL" id="BMAW01123273">
    <property type="protein sequence ID" value="GFU02590.1"/>
    <property type="molecule type" value="Genomic_DNA"/>
</dbReference>
<evidence type="ECO:0000313" key="3">
    <source>
        <dbReference type="EMBL" id="GFU43811.1"/>
    </source>
</evidence>
<dbReference type="EMBL" id="BMAW01037441">
    <property type="protein sequence ID" value="GFU48415.1"/>
    <property type="molecule type" value="Genomic_DNA"/>
</dbReference>
<name>A0A8X6Q4Z0_NEPPI</name>
<evidence type="ECO:0000313" key="4">
    <source>
        <dbReference type="EMBL" id="GFU48415.1"/>
    </source>
</evidence>
<dbReference type="Proteomes" id="UP000887013">
    <property type="component" value="Unassembled WGS sequence"/>
</dbReference>
<comment type="caution">
    <text evidence="2">The sequence shown here is derived from an EMBL/GenBank/DDBJ whole genome shotgun (WGS) entry which is preliminary data.</text>
</comment>
<dbReference type="EMBL" id="BMAW01085625">
    <property type="protein sequence ID" value="GFU43811.1"/>
    <property type="molecule type" value="Genomic_DNA"/>
</dbReference>
<gene>
    <name evidence="2" type="ORF">NPIL_176641</name>
    <name evidence="3" type="ORF">NPIL_568831</name>
    <name evidence="4" type="ORF">NPIL_573421</name>
</gene>
<evidence type="ECO:0000313" key="2">
    <source>
        <dbReference type="EMBL" id="GFU02590.1"/>
    </source>
</evidence>
<sequence>MSSKDAVGQEEARREDGQEEDEESSRHDAPPKTGFETAERAEEPLFGKLLRERERRCSKTGPKETIHRSRGTHEEIK</sequence>
<accession>A0A8X6Q4Z0</accession>
<evidence type="ECO:0000256" key="1">
    <source>
        <dbReference type="SAM" id="MobiDB-lite"/>
    </source>
</evidence>
<feature type="region of interest" description="Disordered" evidence="1">
    <location>
        <begin position="1"/>
        <end position="77"/>
    </location>
</feature>
<reference evidence="2" key="1">
    <citation type="submission" date="2020-08" db="EMBL/GenBank/DDBJ databases">
        <title>Multicomponent nature underlies the extraordinary mechanical properties of spider dragline silk.</title>
        <authorList>
            <person name="Kono N."/>
            <person name="Nakamura H."/>
            <person name="Mori M."/>
            <person name="Yoshida Y."/>
            <person name="Ohtoshi R."/>
            <person name="Malay A.D."/>
            <person name="Moran D.A.P."/>
            <person name="Tomita M."/>
            <person name="Numata K."/>
            <person name="Arakawa K."/>
        </authorList>
    </citation>
    <scope>NUCLEOTIDE SEQUENCE</scope>
</reference>
<feature type="compositionally biased region" description="Basic and acidic residues" evidence="1">
    <location>
        <begin position="37"/>
        <end position="77"/>
    </location>
</feature>
<proteinExistence type="predicted"/>
<dbReference type="AlphaFoldDB" id="A0A8X6Q4Z0"/>
<keyword evidence="5" id="KW-1185">Reference proteome</keyword>